<feature type="compositionally biased region" description="Low complexity" evidence="15">
    <location>
        <begin position="600"/>
        <end position="613"/>
    </location>
</feature>
<dbReference type="InterPro" id="IPR027267">
    <property type="entry name" value="AH/BAR_dom_sf"/>
</dbReference>
<evidence type="ECO:0000256" key="3">
    <source>
        <dbReference type="ARBA" id="ARBA00004546"/>
    </source>
</evidence>
<dbReference type="PANTHER" id="PTHR10555:SF129">
    <property type="entry name" value="SORTING NEXIN-1"/>
    <property type="match status" value="1"/>
</dbReference>
<evidence type="ECO:0000256" key="1">
    <source>
        <dbReference type="ARBA" id="ARBA00004469"/>
    </source>
</evidence>
<evidence type="ECO:0000256" key="15">
    <source>
        <dbReference type="SAM" id="MobiDB-lite"/>
    </source>
</evidence>
<comment type="similarity">
    <text evidence="4">Belongs to the sorting nexin family.</text>
</comment>
<dbReference type="GO" id="GO:0035091">
    <property type="term" value="F:phosphatidylinositol binding"/>
    <property type="evidence" value="ECO:0007669"/>
    <property type="project" value="InterPro"/>
</dbReference>
<keyword evidence="6" id="KW-0813">Transport</keyword>
<evidence type="ECO:0000259" key="16">
    <source>
        <dbReference type="PROSITE" id="PS50195"/>
    </source>
</evidence>
<evidence type="ECO:0000256" key="4">
    <source>
        <dbReference type="ARBA" id="ARBA00010883"/>
    </source>
</evidence>
<evidence type="ECO:0000256" key="7">
    <source>
        <dbReference type="ARBA" id="ARBA00022553"/>
    </source>
</evidence>
<dbReference type="KEGG" id="char:105900909"/>
<proteinExistence type="inferred from homology"/>
<evidence type="ECO:0000256" key="8">
    <source>
        <dbReference type="ARBA" id="ARBA00022753"/>
    </source>
</evidence>
<dbReference type="GO" id="GO:0034498">
    <property type="term" value="P:early endosome to Golgi transport"/>
    <property type="evidence" value="ECO:0007669"/>
    <property type="project" value="TreeGrafter"/>
</dbReference>
<dbReference type="RefSeq" id="XP_031419741.1">
    <property type="nucleotide sequence ID" value="XM_031563881.2"/>
</dbReference>
<evidence type="ECO:0000256" key="6">
    <source>
        <dbReference type="ARBA" id="ARBA00022448"/>
    </source>
</evidence>
<feature type="compositionally biased region" description="Polar residues" evidence="15">
    <location>
        <begin position="391"/>
        <end position="402"/>
    </location>
</feature>
<accession>A0A6P8F6J3</accession>
<sequence length="1011" mass="112809">MATSSERTPPPFPETEDMDVDTEIEDLESNESEYTLEDGIGPETDANNVPDDIFSGSPTGNVSNPIMDSVIKSDTDAINELDEQPFDTAPKEEPNEAPDNNSFWTPLGTDVSKPEDGGKNPLMDPGESDMCTPDQSSAEDFLSESVAKPLAEWELETDSDPTNELTREAENDLIGEPVSDCEDIPVVDISHESVSVVSEPLFKEPLSEVTEPPVCDDDVSELLSEPVSVVSEPLFKEPLSDVTEPPVCDDDFSELLSEPVSDCEDIPVVDVISHESVSVVSEPLFKEPLSDVTEPPVCDDFSELLSEPVSVVSEPLFKEPLSDVTEPPVCDDDFSELLSEPASDCKDIPVVDVIHESVSVDSVIKSDTDAINELDEQPIDTAPKEEPNKAPDNNSFWTPLSTDVTEPPVCDDFSELLSEPVSVVSEPLFKEPLSDVTEPPVCDDVSELLSEPVSVVSEPLFKEPLSDVTEPPVCDDDFSELLSEPASKQHKALFSDPPDDIFSEMLNCKDKQQSSVFSAASVDMLCLEAENAPITGPLSDDTKHPPSECVMRPTSPAANPDSSSDSRPRDEEEEQDIFAEATVELSLDSPAIARKRVEPSRLLTPASSTSASSNISKQQPKMLEELEEEDKFELNVSVTNPEKVGEGMNAYMAYRVSTQTTLPMFKRKAFEVRRRFSDFLGMYEKLSEKLSQNGYIVPPPPEKSFLGMTKMKVGKEDPSSVEFVEKRRAALERFLQKVLCHPTLLQDPDVREFLEREELPRAVNTQTFSGAGFLKIINRATEAVSKMTIKMNESDVWFEEKLQEVEGEDQQLRKLHAMVDSLVNHRKDLSAHTAMFAKSIGMLGSSEDNTALSRALCQLAEVEDKIEQLHQEQAGNDFFIFAELLADYIRLLGAVRGCFDQRMKMWQRWQEAQNMLQKKREVEAKLLWANKPEKLQLAKDEITEWEAKVTQYERDFERISATVRKEVIRFEKEKAKDFKKQTLKYLQVLVNSQQQLIKYWEAFLPEAKAIA</sequence>
<comment type="subcellular location">
    <subcellularLocation>
        <location evidence="2">Cell projection</location>
        <location evidence="2">Lamellipodium</location>
    </subcellularLocation>
    <subcellularLocation>
        <location evidence="1">Early endosome membrane</location>
        <topology evidence="1">Peripheral membrane protein</topology>
        <orientation evidence="1">Cytoplasmic side</orientation>
    </subcellularLocation>
    <subcellularLocation>
        <location evidence="3">Golgi apparatus</location>
        <location evidence="3">trans-Golgi network membrane</location>
        <topology evidence="3">Peripheral membrane protein</topology>
        <orientation evidence="3">Cytoplasmic side</orientation>
    </subcellularLocation>
</comment>
<keyword evidence="9" id="KW-0653">Protein transport</keyword>
<dbReference type="Proteomes" id="UP000515152">
    <property type="component" value="Chromosome 3"/>
</dbReference>
<dbReference type="Pfam" id="PF00787">
    <property type="entry name" value="PX"/>
    <property type="match status" value="1"/>
</dbReference>
<reference evidence="18" key="1">
    <citation type="submission" date="2025-08" db="UniProtKB">
        <authorList>
            <consortium name="RefSeq"/>
        </authorList>
    </citation>
    <scope>IDENTIFICATION</scope>
</reference>
<evidence type="ECO:0000256" key="10">
    <source>
        <dbReference type="ARBA" id="ARBA00022990"/>
    </source>
</evidence>
<evidence type="ECO:0000256" key="11">
    <source>
        <dbReference type="ARBA" id="ARBA00023034"/>
    </source>
</evidence>
<keyword evidence="14" id="KW-0175">Coiled coil</keyword>
<dbReference type="GO" id="GO:0005794">
    <property type="term" value="C:Golgi apparatus"/>
    <property type="evidence" value="ECO:0007669"/>
    <property type="project" value="UniProtKB-SubCell"/>
</dbReference>
<organism evidence="17 18">
    <name type="scientific">Clupea harengus</name>
    <name type="common">Atlantic herring</name>
    <dbReference type="NCBI Taxonomy" id="7950"/>
    <lineage>
        <taxon>Eukaryota</taxon>
        <taxon>Metazoa</taxon>
        <taxon>Chordata</taxon>
        <taxon>Craniata</taxon>
        <taxon>Vertebrata</taxon>
        <taxon>Euteleostomi</taxon>
        <taxon>Actinopterygii</taxon>
        <taxon>Neopterygii</taxon>
        <taxon>Teleostei</taxon>
        <taxon>Clupei</taxon>
        <taxon>Clupeiformes</taxon>
        <taxon>Clupeoidei</taxon>
        <taxon>Clupeidae</taxon>
        <taxon>Clupea</taxon>
    </lineage>
</organism>
<dbReference type="GeneID" id="105900909"/>
<feature type="compositionally biased region" description="Acidic residues" evidence="15">
    <location>
        <begin position="14"/>
        <end position="36"/>
    </location>
</feature>
<dbReference type="InterPro" id="IPR015404">
    <property type="entry name" value="Vps5_C"/>
</dbReference>
<feature type="coiled-coil region" evidence="14">
    <location>
        <begin position="935"/>
        <end position="962"/>
    </location>
</feature>
<feature type="region of interest" description="Disordered" evidence="15">
    <location>
        <begin position="367"/>
        <end position="402"/>
    </location>
</feature>
<dbReference type="FunFam" id="1.20.1270.60:FF:000012">
    <property type="entry name" value="Sorting nexin 2"/>
    <property type="match status" value="1"/>
</dbReference>
<dbReference type="Gene3D" id="3.30.1520.10">
    <property type="entry name" value="Phox-like domain"/>
    <property type="match status" value="1"/>
</dbReference>
<dbReference type="GO" id="GO:0031901">
    <property type="term" value="C:early endosome membrane"/>
    <property type="evidence" value="ECO:0007669"/>
    <property type="project" value="UniProtKB-SubCell"/>
</dbReference>
<dbReference type="PANTHER" id="PTHR10555">
    <property type="entry name" value="SORTING NEXIN"/>
    <property type="match status" value="1"/>
</dbReference>
<gene>
    <name evidence="18" type="primary">snx1a</name>
</gene>
<name>A0A6P8F6J3_CLUHA</name>
<dbReference type="GO" id="GO:0015031">
    <property type="term" value="P:protein transport"/>
    <property type="evidence" value="ECO:0007669"/>
    <property type="project" value="UniProtKB-KW"/>
</dbReference>
<keyword evidence="8" id="KW-0967">Endosome</keyword>
<feature type="compositionally biased region" description="Polar residues" evidence="15">
    <location>
        <begin position="56"/>
        <end position="66"/>
    </location>
</feature>
<dbReference type="AlphaFoldDB" id="A0A6P8F6J3"/>
<dbReference type="GO" id="GO:0005829">
    <property type="term" value="C:cytosol"/>
    <property type="evidence" value="ECO:0007669"/>
    <property type="project" value="GOC"/>
</dbReference>
<dbReference type="InterPro" id="IPR001683">
    <property type="entry name" value="PX_dom"/>
</dbReference>
<dbReference type="Pfam" id="PF09325">
    <property type="entry name" value="Vps5"/>
    <property type="match status" value="1"/>
</dbReference>
<evidence type="ECO:0000256" key="5">
    <source>
        <dbReference type="ARBA" id="ARBA00020434"/>
    </source>
</evidence>
<feature type="region of interest" description="Disordered" evidence="15">
    <location>
        <begin position="598"/>
        <end position="619"/>
    </location>
</feature>
<keyword evidence="12" id="KW-0472">Membrane</keyword>
<dbReference type="GO" id="GO:0030027">
    <property type="term" value="C:lamellipodium"/>
    <property type="evidence" value="ECO:0007669"/>
    <property type="project" value="UniProtKB-SubCell"/>
</dbReference>
<dbReference type="SMART" id="SM00312">
    <property type="entry name" value="PX"/>
    <property type="match status" value="1"/>
</dbReference>
<evidence type="ECO:0000256" key="9">
    <source>
        <dbReference type="ARBA" id="ARBA00022927"/>
    </source>
</evidence>
<evidence type="ECO:0000256" key="2">
    <source>
        <dbReference type="ARBA" id="ARBA00004510"/>
    </source>
</evidence>
<feature type="domain" description="PX" evidence="16">
    <location>
        <begin position="632"/>
        <end position="761"/>
    </location>
</feature>
<evidence type="ECO:0000256" key="12">
    <source>
        <dbReference type="ARBA" id="ARBA00023136"/>
    </source>
</evidence>
<protein>
    <recommendedName>
        <fullName evidence="5">Sorting nexin-1</fullName>
    </recommendedName>
</protein>
<evidence type="ECO:0000256" key="14">
    <source>
        <dbReference type="SAM" id="Coils"/>
    </source>
</evidence>
<keyword evidence="7" id="KW-0597">Phosphoprotein</keyword>
<dbReference type="FunFam" id="3.30.1520.10:FF:000015">
    <property type="entry name" value="Sorting nexin 1"/>
    <property type="match status" value="1"/>
</dbReference>
<evidence type="ECO:0000256" key="13">
    <source>
        <dbReference type="ARBA" id="ARBA00023273"/>
    </source>
</evidence>
<keyword evidence="13" id="KW-0966">Cell projection</keyword>
<dbReference type="InterPro" id="IPR036871">
    <property type="entry name" value="PX_dom_sf"/>
</dbReference>
<dbReference type="SUPFAM" id="SSF64268">
    <property type="entry name" value="PX domain"/>
    <property type="match status" value="1"/>
</dbReference>
<keyword evidence="11" id="KW-0333">Golgi apparatus</keyword>
<dbReference type="PROSITE" id="PS50195">
    <property type="entry name" value="PX"/>
    <property type="match status" value="1"/>
</dbReference>
<keyword evidence="17" id="KW-1185">Reference proteome</keyword>
<evidence type="ECO:0000313" key="18">
    <source>
        <dbReference type="RefSeq" id="XP_031419741.1"/>
    </source>
</evidence>
<keyword evidence="10" id="KW-0007">Acetylation</keyword>
<dbReference type="Gene3D" id="1.20.1270.60">
    <property type="entry name" value="Arfaptin homology (AH) domain/BAR domain"/>
    <property type="match status" value="1"/>
</dbReference>
<evidence type="ECO:0000313" key="17">
    <source>
        <dbReference type="Proteomes" id="UP000515152"/>
    </source>
</evidence>
<feature type="region of interest" description="Disordered" evidence="15">
    <location>
        <begin position="533"/>
        <end position="575"/>
    </location>
</feature>
<feature type="region of interest" description="Disordered" evidence="15">
    <location>
        <begin position="1"/>
        <end position="179"/>
    </location>
</feature>
<dbReference type="CTD" id="337386"/>
<dbReference type="OrthoDB" id="271164at2759"/>